<sequence length="70" mass="7866">MQVSIDNKDVEVNAQIHGMSGYSAHADKEELYRFIEGIATPPKEVHLIHGEPNTQSEFAQELQERGFVVV</sequence>
<reference evidence="3" key="1">
    <citation type="submission" date="2016-06" db="EMBL/GenBank/DDBJ databases">
        <authorList>
            <person name="Rodrigo-Torres L."/>
            <person name="Arahal D.R."/>
        </authorList>
    </citation>
    <scope>NUCLEOTIDE SEQUENCE [LARGE SCALE GENOMIC DNA]</scope>
    <source>
        <strain evidence="3">CECT 7224</strain>
    </source>
</reference>
<organism evidence="2 3">
    <name type="scientific">Vibrio celticus</name>
    <dbReference type="NCBI Taxonomy" id="446372"/>
    <lineage>
        <taxon>Bacteria</taxon>
        <taxon>Pseudomonadati</taxon>
        <taxon>Pseudomonadota</taxon>
        <taxon>Gammaproteobacteria</taxon>
        <taxon>Vibrionales</taxon>
        <taxon>Vibrionaceae</taxon>
        <taxon>Vibrio</taxon>
    </lineage>
</organism>
<gene>
    <name evidence="2" type="ORF">VCE7224_04609</name>
</gene>
<dbReference type="SUPFAM" id="SSF56281">
    <property type="entry name" value="Metallo-hydrolase/oxidoreductase"/>
    <property type="match status" value="1"/>
</dbReference>
<accession>A0A1C3JLG3</accession>
<evidence type="ECO:0000313" key="3">
    <source>
        <dbReference type="Proteomes" id="UP000092819"/>
    </source>
</evidence>
<dbReference type="Proteomes" id="UP000092819">
    <property type="component" value="Unassembled WGS sequence"/>
</dbReference>
<keyword evidence="3" id="KW-1185">Reference proteome</keyword>
<dbReference type="EMBL" id="FLQZ01000182">
    <property type="protein sequence ID" value="SBT15798.1"/>
    <property type="molecule type" value="Genomic_DNA"/>
</dbReference>
<evidence type="ECO:0000259" key="1">
    <source>
        <dbReference type="Pfam" id="PF07521"/>
    </source>
</evidence>
<dbReference type="Pfam" id="PF07521">
    <property type="entry name" value="RMMBL"/>
    <property type="match status" value="1"/>
</dbReference>
<feature type="domain" description="Zn-dependent metallo-hydrolase RNA specificity" evidence="1">
    <location>
        <begin position="9"/>
        <end position="68"/>
    </location>
</feature>
<dbReference type="Gene3D" id="3.40.50.10890">
    <property type="match status" value="1"/>
</dbReference>
<dbReference type="InterPro" id="IPR011108">
    <property type="entry name" value="RMMBL"/>
</dbReference>
<protein>
    <submittedName>
        <fullName evidence="2">RNA-metabolising metallo-beta-lactamase</fullName>
    </submittedName>
</protein>
<dbReference type="Gene3D" id="3.60.15.10">
    <property type="entry name" value="Ribonuclease Z/Hydroxyacylglutathione hydrolase-like"/>
    <property type="match status" value="1"/>
</dbReference>
<dbReference type="InterPro" id="IPR036866">
    <property type="entry name" value="RibonucZ/Hydroxyglut_hydro"/>
</dbReference>
<proteinExistence type="predicted"/>
<name>A0A1C3JLG3_9VIBR</name>
<evidence type="ECO:0000313" key="2">
    <source>
        <dbReference type="EMBL" id="SBT15798.1"/>
    </source>
</evidence>
<dbReference type="AlphaFoldDB" id="A0A1C3JLG3"/>